<feature type="compositionally biased region" description="Polar residues" evidence="1">
    <location>
        <begin position="1"/>
        <end position="11"/>
    </location>
</feature>
<dbReference type="CDD" id="cd02966">
    <property type="entry name" value="TlpA_like_family"/>
    <property type="match status" value="1"/>
</dbReference>
<dbReference type="RefSeq" id="WP_006590755.1">
    <property type="nucleotide sequence ID" value="NZ_BAHD01000004.1"/>
</dbReference>
<dbReference type="OrthoDB" id="9790194at2"/>
<dbReference type="eggNOG" id="COG1225">
    <property type="taxonomic scope" value="Bacteria"/>
</dbReference>
<feature type="domain" description="Thioredoxin" evidence="3">
    <location>
        <begin position="86"/>
        <end position="223"/>
    </location>
</feature>
<evidence type="ECO:0000313" key="5">
    <source>
        <dbReference type="Proteomes" id="UP000008366"/>
    </source>
</evidence>
<dbReference type="Gene3D" id="3.40.30.10">
    <property type="entry name" value="Glutaredoxin"/>
    <property type="match status" value="1"/>
</dbReference>
<reference evidence="4 5" key="1">
    <citation type="submission" date="2012-08" db="EMBL/GenBank/DDBJ databases">
        <title>Whole genome shotgun sequence of Kineosphaera limosa NBRC 100340.</title>
        <authorList>
            <person name="Yoshida I."/>
            <person name="Isaki S."/>
            <person name="Hosoyama A."/>
            <person name="Tsuchikane K."/>
            <person name="Katsumata H."/>
            <person name="Ando Y."/>
            <person name="Ohji S."/>
            <person name="Hamada M."/>
            <person name="Tamura T."/>
            <person name="Yamazoe A."/>
            <person name="Yamazaki S."/>
            <person name="Fujita N."/>
        </authorList>
    </citation>
    <scope>NUCLEOTIDE SEQUENCE [LARGE SCALE GENOMIC DNA]</scope>
    <source>
        <strain evidence="4 5">NBRC 100340</strain>
    </source>
</reference>
<dbReference type="InterPro" id="IPR000866">
    <property type="entry name" value="AhpC/TSA"/>
</dbReference>
<evidence type="ECO:0000256" key="1">
    <source>
        <dbReference type="SAM" id="MobiDB-lite"/>
    </source>
</evidence>
<dbReference type="STRING" id="1184609.KILIM_004_00110"/>
<keyword evidence="2" id="KW-0812">Transmembrane</keyword>
<keyword evidence="2" id="KW-0472">Membrane</keyword>
<organism evidence="4 5">
    <name type="scientific">Kineosphaera limosa NBRC 100340</name>
    <dbReference type="NCBI Taxonomy" id="1184609"/>
    <lineage>
        <taxon>Bacteria</taxon>
        <taxon>Bacillati</taxon>
        <taxon>Actinomycetota</taxon>
        <taxon>Actinomycetes</taxon>
        <taxon>Micrococcales</taxon>
        <taxon>Dermatophilaceae</taxon>
        <taxon>Kineosphaera</taxon>
    </lineage>
</organism>
<feature type="region of interest" description="Disordered" evidence="1">
    <location>
        <begin position="1"/>
        <end position="28"/>
    </location>
</feature>
<comment type="caution">
    <text evidence="4">The sequence shown here is derived from an EMBL/GenBank/DDBJ whole genome shotgun (WGS) entry which is preliminary data.</text>
</comment>
<dbReference type="InterPro" id="IPR013766">
    <property type="entry name" value="Thioredoxin_domain"/>
</dbReference>
<gene>
    <name evidence="4" type="ORF">KILIM_004_00110</name>
</gene>
<feature type="transmembrane region" description="Helical" evidence="2">
    <location>
        <begin position="40"/>
        <end position="59"/>
    </location>
</feature>
<dbReference type="EMBL" id="BAHD01000004">
    <property type="protein sequence ID" value="GAB94222.1"/>
    <property type="molecule type" value="Genomic_DNA"/>
</dbReference>
<evidence type="ECO:0000313" key="4">
    <source>
        <dbReference type="EMBL" id="GAB94222.1"/>
    </source>
</evidence>
<feature type="region of interest" description="Disordered" evidence="1">
    <location>
        <begin position="64"/>
        <end position="90"/>
    </location>
</feature>
<dbReference type="InterPro" id="IPR036249">
    <property type="entry name" value="Thioredoxin-like_sf"/>
</dbReference>
<evidence type="ECO:0000259" key="3">
    <source>
        <dbReference type="PROSITE" id="PS51352"/>
    </source>
</evidence>
<dbReference type="PANTHER" id="PTHR42852:SF17">
    <property type="entry name" value="THIOREDOXIN-LIKE PROTEIN HI_1115"/>
    <property type="match status" value="1"/>
</dbReference>
<dbReference type="Proteomes" id="UP000008366">
    <property type="component" value="Unassembled WGS sequence"/>
</dbReference>
<dbReference type="InterPro" id="IPR050553">
    <property type="entry name" value="Thioredoxin_ResA/DsbE_sf"/>
</dbReference>
<protein>
    <submittedName>
        <fullName evidence="4">Putative thiol-disulfide oxidoreductase</fullName>
    </submittedName>
</protein>
<dbReference type="Pfam" id="PF00578">
    <property type="entry name" value="AhpC-TSA"/>
    <property type="match status" value="1"/>
</dbReference>
<dbReference type="PANTHER" id="PTHR42852">
    <property type="entry name" value="THIOL:DISULFIDE INTERCHANGE PROTEIN DSBE"/>
    <property type="match status" value="1"/>
</dbReference>
<sequence length="223" mass="23245">MTNDLDTSASGRPSPPAADEAGDPVPQKDWRAKLRGSRTGTIAVLAVTALLVTVGAYLVRPGSDPAAGPQGGVEAVQLTGGTGPAPALEQSAPDFTVRSTKGAEISLASLRGRPVWLTFGASWCSACRVEAPDIQAAHAAADPDGLAVVAVYLSEDTLTVQQFADRLGLTFAHVPDPQTALAANYRVMGIPAHFFIDRQGVLRATHVGIVSEEKIEQVLTQIQ</sequence>
<keyword evidence="5" id="KW-1185">Reference proteome</keyword>
<name>K6WQ32_9MICO</name>
<dbReference type="PROSITE" id="PS51352">
    <property type="entry name" value="THIOREDOXIN_2"/>
    <property type="match status" value="1"/>
</dbReference>
<evidence type="ECO:0000256" key="2">
    <source>
        <dbReference type="SAM" id="Phobius"/>
    </source>
</evidence>
<accession>K6WQ32</accession>
<proteinExistence type="predicted"/>
<dbReference type="GO" id="GO:0016491">
    <property type="term" value="F:oxidoreductase activity"/>
    <property type="evidence" value="ECO:0007669"/>
    <property type="project" value="InterPro"/>
</dbReference>
<keyword evidence="2" id="KW-1133">Transmembrane helix</keyword>
<dbReference type="AlphaFoldDB" id="K6WQ32"/>
<dbReference type="SUPFAM" id="SSF52833">
    <property type="entry name" value="Thioredoxin-like"/>
    <property type="match status" value="1"/>
</dbReference>
<dbReference type="GO" id="GO:0016209">
    <property type="term" value="F:antioxidant activity"/>
    <property type="evidence" value="ECO:0007669"/>
    <property type="project" value="InterPro"/>
</dbReference>